<dbReference type="PANTHER" id="PTHR18964:SF149">
    <property type="entry name" value="BIFUNCTIONAL UDP-N-ACETYLGLUCOSAMINE 2-EPIMERASE_N-ACETYLMANNOSAMINE KINASE"/>
    <property type="match status" value="1"/>
</dbReference>
<sequence length="298" mass="30904">MSRVLAADIGGTNIRAAVIDANGSLLDEVRVDAQLSNPALSADEIIHIIADLLQPMITADITAVGLGFPGFFRGSDGVLAASPNLPNIRELPLAESLSSRLGIRVAAQNDALCAAIGEHRFGAGKGARNLLHITLGTGVGGGLILSDQPWTGEYGMAMEFGHVRVADERACGCGLHGCLEAWASATAVSRIYAEQTGCIKSAGDIYSAACSGDSVAEALLRQTGEYLGAAIAEAVKLLDVHTITISGGLSGAWSLLYPPLMARMNSRLIPPLRDTIHVYQTSLGDQAGLLGAAYIARS</sequence>
<dbReference type="Proteomes" id="UP000306585">
    <property type="component" value="Unassembled WGS sequence"/>
</dbReference>
<dbReference type="InterPro" id="IPR000600">
    <property type="entry name" value="ROK"/>
</dbReference>
<dbReference type="InterPro" id="IPR043129">
    <property type="entry name" value="ATPase_NBD"/>
</dbReference>
<accession>A0A5R9GJI3</accession>
<keyword evidence="3" id="KW-1185">Reference proteome</keyword>
<evidence type="ECO:0000313" key="3">
    <source>
        <dbReference type="Proteomes" id="UP000306585"/>
    </source>
</evidence>
<dbReference type="Gene3D" id="3.30.420.40">
    <property type="match status" value="2"/>
</dbReference>
<dbReference type="SUPFAM" id="SSF53067">
    <property type="entry name" value="Actin-like ATPase domain"/>
    <property type="match status" value="1"/>
</dbReference>
<organism evidence="2 3">
    <name type="scientific">Mariprofundus erugo</name>
    <dbReference type="NCBI Taxonomy" id="2528639"/>
    <lineage>
        <taxon>Bacteria</taxon>
        <taxon>Pseudomonadati</taxon>
        <taxon>Pseudomonadota</taxon>
        <taxon>Candidatius Mariprofundia</taxon>
        <taxon>Mariprofundales</taxon>
        <taxon>Mariprofundaceae</taxon>
        <taxon>Mariprofundus</taxon>
    </lineage>
</organism>
<protein>
    <submittedName>
        <fullName evidence="2">ROK family protein</fullName>
    </submittedName>
</protein>
<dbReference type="EMBL" id="VBRY01000012">
    <property type="protein sequence ID" value="TLS65988.1"/>
    <property type="molecule type" value="Genomic_DNA"/>
</dbReference>
<proteinExistence type="inferred from homology"/>
<evidence type="ECO:0000313" key="2">
    <source>
        <dbReference type="EMBL" id="TLS65988.1"/>
    </source>
</evidence>
<comment type="caution">
    <text evidence="2">The sequence shown here is derived from an EMBL/GenBank/DDBJ whole genome shotgun (WGS) entry which is preliminary data.</text>
</comment>
<name>A0A5R9GJI3_9PROT</name>
<gene>
    <name evidence="2" type="ORF">FEF65_11760</name>
</gene>
<dbReference type="Pfam" id="PF00480">
    <property type="entry name" value="ROK"/>
    <property type="match status" value="1"/>
</dbReference>
<dbReference type="AlphaFoldDB" id="A0A5R9GJI3"/>
<comment type="similarity">
    <text evidence="1">Belongs to the ROK (NagC/XylR) family.</text>
</comment>
<evidence type="ECO:0000256" key="1">
    <source>
        <dbReference type="ARBA" id="ARBA00006479"/>
    </source>
</evidence>
<dbReference type="PANTHER" id="PTHR18964">
    <property type="entry name" value="ROK (REPRESSOR, ORF, KINASE) FAMILY"/>
    <property type="match status" value="1"/>
</dbReference>
<dbReference type="RefSeq" id="WP_138240019.1">
    <property type="nucleotide sequence ID" value="NZ_VBRY01000012.1"/>
</dbReference>
<reference evidence="2 3" key="1">
    <citation type="journal article" date="2019" name="Appl. Environ. Microbiol.">
        <title>Environmental Evidence and Genomic Insight of Iron-oxidizing Bacteria Preference Towards More Corrosion Resistant Stainless Steel at Higher Salinities.</title>
        <authorList>
            <person name="Garrison C.E."/>
            <person name="Price K.A."/>
            <person name="Field E.K."/>
        </authorList>
    </citation>
    <scope>NUCLEOTIDE SEQUENCE [LARGE SCALE GENOMIC DNA]</scope>
    <source>
        <strain evidence="2 3">P3</strain>
    </source>
</reference>